<gene>
    <name evidence="2" type="ORF">Ao3042_08296</name>
</gene>
<organism evidence="2 3">
    <name type="scientific">Aspergillus oryzae (strain 3.042)</name>
    <name type="common">Yellow koji mold</name>
    <dbReference type="NCBI Taxonomy" id="1160506"/>
    <lineage>
        <taxon>Eukaryota</taxon>
        <taxon>Fungi</taxon>
        <taxon>Dikarya</taxon>
        <taxon>Ascomycota</taxon>
        <taxon>Pezizomycotina</taxon>
        <taxon>Eurotiomycetes</taxon>
        <taxon>Eurotiomycetidae</taxon>
        <taxon>Eurotiales</taxon>
        <taxon>Aspergillaceae</taxon>
        <taxon>Aspergillus</taxon>
        <taxon>Aspergillus subgen. Circumdati</taxon>
    </lineage>
</organism>
<dbReference type="EMBL" id="AKHY01000175">
    <property type="protein sequence ID" value="EIT75743.1"/>
    <property type="molecule type" value="Genomic_DNA"/>
</dbReference>
<feature type="signal peptide" evidence="1">
    <location>
        <begin position="1"/>
        <end position="24"/>
    </location>
</feature>
<dbReference type="InterPro" id="IPR039535">
    <property type="entry name" value="ASST-like"/>
</dbReference>
<dbReference type="PANTHER" id="PTHR35340:SF9">
    <property type="entry name" value="ASST-DOMAIN-CONTAINING PROTEIN"/>
    <property type="match status" value="1"/>
</dbReference>
<dbReference type="OrthoDB" id="5427350at2759"/>
<keyword evidence="1" id="KW-0732">Signal</keyword>
<dbReference type="HOGENOM" id="CLU_018249_0_0_1"/>
<evidence type="ECO:0000313" key="3">
    <source>
        <dbReference type="Proteomes" id="UP000002812"/>
    </source>
</evidence>
<evidence type="ECO:0008006" key="4">
    <source>
        <dbReference type="Google" id="ProtNLM"/>
    </source>
</evidence>
<name>I8TP46_ASPO3</name>
<evidence type="ECO:0000313" key="2">
    <source>
        <dbReference type="EMBL" id="EIT75743.1"/>
    </source>
</evidence>
<feature type="chain" id="PRO_5003714401" description="ASST-domain-containing protein" evidence="1">
    <location>
        <begin position="25"/>
        <end position="465"/>
    </location>
</feature>
<dbReference type="Pfam" id="PF14269">
    <property type="entry name" value="Arylsulfotran_2"/>
    <property type="match status" value="2"/>
</dbReference>
<reference evidence="2 3" key="1">
    <citation type="journal article" date="2012" name="Eukaryot. Cell">
        <title>Draft genome sequence of Aspergillus oryzae strain 3.042.</title>
        <authorList>
            <person name="Zhao G."/>
            <person name="Yao Y."/>
            <person name="Qi W."/>
            <person name="Wang C."/>
            <person name="Hou L."/>
            <person name="Zeng B."/>
            <person name="Cao X."/>
        </authorList>
    </citation>
    <scope>NUCLEOTIDE SEQUENCE [LARGE SCALE GENOMIC DNA]</scope>
    <source>
        <strain evidence="2 3">3.042</strain>
    </source>
</reference>
<protein>
    <recommendedName>
        <fullName evidence="4">ASST-domain-containing protein</fullName>
    </recommendedName>
</protein>
<dbReference type="PANTHER" id="PTHR35340">
    <property type="entry name" value="PQQ ENZYME REPEAT PROTEIN-RELATED"/>
    <property type="match status" value="1"/>
</dbReference>
<sequence>MGLVTQYSLLLAAAAGLPFSSADGQYRSRPDLTVPKLNITVPAPDANGSEYVFVAPYANTIPQPGAYIYRKDGDLVWSGVGYYSGFVANFHPTTYNGKTVLQGFQGTMDQNHGEGVGQHVLLDQNYEHLISTRTGNHHIPSIHEFTVVNDKTALVEIYLPTIANLTLWGGNSSQQWLGNGLFQEFDIATGELVFEWNSLDYLDPADNDGNYLVSSRHFSTIFKINGTDGSIIWQLGGNHSTFTQDFTFGFQHDARWRSQSGNIDVISFFDNSGNGEITFNNVSRALFVQLNHTDNTATVIRKATAPYGLEANSQGNTQLLANDNLFVSWGSAGAFTQFNADNEILYHAFIEDAVSYRGFLANWTGTPSEAPALAAYVDSANTTRLYVSWNGDTETKVWRFYQVQEGETQYLGEQSRTSFETSFLWESEYSPANDVKFYAEAIGDNGDVLVKTLPSLATSFTEITE</sequence>
<comment type="caution">
    <text evidence="2">The sequence shown here is derived from an EMBL/GenBank/DDBJ whole genome shotgun (WGS) entry which is preliminary data.</text>
</comment>
<dbReference type="AlphaFoldDB" id="I8TP46"/>
<proteinExistence type="predicted"/>
<dbReference type="Proteomes" id="UP000002812">
    <property type="component" value="Unassembled WGS sequence"/>
</dbReference>
<reference evidence="3" key="2">
    <citation type="submission" date="2012-06" db="EMBL/GenBank/DDBJ databases">
        <title>Comparative genomic analyses of Aspergillus oryzae 3.042 and A. oryzae RIB40 for soy-sauce fermentation.</title>
        <authorList>
            <person name="Zhao G."/>
            <person name="Hou L."/>
            <person name="Wang C."/>
            <person name="Cao X."/>
        </authorList>
    </citation>
    <scope>NUCLEOTIDE SEQUENCE [LARGE SCALE GENOMIC DNA]</scope>
    <source>
        <strain evidence="3">3.042</strain>
    </source>
</reference>
<evidence type="ECO:0000256" key="1">
    <source>
        <dbReference type="SAM" id="SignalP"/>
    </source>
</evidence>
<dbReference type="InterPro" id="IPR053143">
    <property type="entry name" value="Arylsulfate_ST"/>
</dbReference>
<accession>I8TP46</accession>